<gene>
    <name evidence="1" type="ORF">V9T40_004888</name>
</gene>
<protein>
    <submittedName>
        <fullName evidence="1">Uncharacterized protein</fullName>
    </submittedName>
</protein>
<proteinExistence type="predicted"/>
<dbReference type="EMBL" id="JBBCAQ010000032">
    <property type="protein sequence ID" value="KAK7583925.1"/>
    <property type="molecule type" value="Genomic_DNA"/>
</dbReference>
<dbReference type="Proteomes" id="UP001367676">
    <property type="component" value="Unassembled WGS sequence"/>
</dbReference>
<keyword evidence="2" id="KW-1185">Reference proteome</keyword>
<name>A0AAN9TD56_9HEMI</name>
<comment type="caution">
    <text evidence="1">The sequence shown here is derived from an EMBL/GenBank/DDBJ whole genome shotgun (WGS) entry which is preliminary data.</text>
</comment>
<sequence>MLEPNLIDFLMTVINGIEYGSMSTTNRSYQWMKNNSSLNGPCLNYLKNYVTHENFVTQKELELYEKLEKQSILPSEEEIDRQLEEYFDTAEINEFEFDNLQNYSEVLKCGDSYLRELNLADQFLRRKENDLEVKIKVEERKKELNESEMKNIFQRSDELNDLYNEILKSIQCELLKITSKFDRILKETKKNVASNREDGFEVEDDRKHIESLIQVAYCFGERSFENIQYQCEEAECQHLNEFITNLSQDVESKPPSVIGSAQLQSQAAANLETVEEIQEKLSSLSKNLEQYFKNFLVYEIFTDERNQIESKLRSDKKRLRKVLDLCVRFVDLLTLQAFLLENERDNVDLAIQLHRKAVSTLDDHLGSHSDCVRRVEKMLQSMKIQKSSNSNVLAKCGADLLTMDLDSMENISVEKVSNRLSAANHEILDKIRTLADKKLTTIGML</sequence>
<accession>A0AAN9TD56</accession>
<evidence type="ECO:0000313" key="1">
    <source>
        <dbReference type="EMBL" id="KAK7583925.1"/>
    </source>
</evidence>
<dbReference type="AlphaFoldDB" id="A0AAN9TD56"/>
<evidence type="ECO:0000313" key="2">
    <source>
        <dbReference type="Proteomes" id="UP001367676"/>
    </source>
</evidence>
<reference evidence="1 2" key="1">
    <citation type="submission" date="2024-03" db="EMBL/GenBank/DDBJ databases">
        <title>Adaptation during the transition from Ophiocordyceps entomopathogen to insect associate is accompanied by gene loss and intensified selection.</title>
        <authorList>
            <person name="Ward C.M."/>
            <person name="Onetto C.A."/>
            <person name="Borneman A.R."/>
        </authorList>
    </citation>
    <scope>NUCLEOTIDE SEQUENCE [LARGE SCALE GENOMIC DNA]</scope>
    <source>
        <strain evidence="1">AWRI1</strain>
        <tissue evidence="1">Single Adult Female</tissue>
    </source>
</reference>
<organism evidence="1 2">
    <name type="scientific">Parthenolecanium corni</name>
    <dbReference type="NCBI Taxonomy" id="536013"/>
    <lineage>
        <taxon>Eukaryota</taxon>
        <taxon>Metazoa</taxon>
        <taxon>Ecdysozoa</taxon>
        <taxon>Arthropoda</taxon>
        <taxon>Hexapoda</taxon>
        <taxon>Insecta</taxon>
        <taxon>Pterygota</taxon>
        <taxon>Neoptera</taxon>
        <taxon>Paraneoptera</taxon>
        <taxon>Hemiptera</taxon>
        <taxon>Sternorrhyncha</taxon>
        <taxon>Coccoidea</taxon>
        <taxon>Coccidae</taxon>
        <taxon>Parthenolecanium</taxon>
    </lineage>
</organism>